<dbReference type="SUPFAM" id="SSF51695">
    <property type="entry name" value="PLC-like phosphodiesterases"/>
    <property type="match status" value="1"/>
</dbReference>
<evidence type="ECO:0000259" key="1">
    <source>
        <dbReference type="PROSITE" id="PS51704"/>
    </source>
</evidence>
<organism evidence="2">
    <name type="scientific">uncultured Rubrobacteraceae bacterium</name>
    <dbReference type="NCBI Taxonomy" id="349277"/>
    <lineage>
        <taxon>Bacteria</taxon>
        <taxon>Bacillati</taxon>
        <taxon>Actinomycetota</taxon>
        <taxon>Rubrobacteria</taxon>
        <taxon>Rubrobacterales</taxon>
        <taxon>Rubrobacteraceae</taxon>
        <taxon>environmental samples</taxon>
    </lineage>
</organism>
<dbReference type="GO" id="GO:0006629">
    <property type="term" value="P:lipid metabolic process"/>
    <property type="evidence" value="ECO:0007669"/>
    <property type="project" value="InterPro"/>
</dbReference>
<dbReference type="EC" id="3.1.4.46" evidence="2"/>
<dbReference type="PANTHER" id="PTHR46211">
    <property type="entry name" value="GLYCEROPHOSPHORYL DIESTER PHOSPHODIESTERASE"/>
    <property type="match status" value="1"/>
</dbReference>
<dbReference type="AlphaFoldDB" id="A0A6J4RLI6"/>
<name>A0A6J4RLI6_9ACTN</name>
<accession>A0A6J4RLI6</accession>
<dbReference type="GO" id="GO:0008889">
    <property type="term" value="F:glycerophosphodiester phosphodiesterase activity"/>
    <property type="evidence" value="ECO:0007669"/>
    <property type="project" value="UniProtKB-EC"/>
</dbReference>
<dbReference type="CDD" id="cd08601">
    <property type="entry name" value="GDPD_SaGlpQ_like"/>
    <property type="match status" value="1"/>
</dbReference>
<proteinExistence type="predicted"/>
<dbReference type="InterPro" id="IPR017946">
    <property type="entry name" value="PLC-like_Pdiesterase_TIM-brl"/>
</dbReference>
<reference evidence="2" key="1">
    <citation type="submission" date="2020-02" db="EMBL/GenBank/DDBJ databases">
        <authorList>
            <person name="Meier V. D."/>
        </authorList>
    </citation>
    <scope>NUCLEOTIDE SEQUENCE</scope>
    <source>
        <strain evidence="2">AVDCRST_MAG12</strain>
    </source>
</reference>
<gene>
    <name evidence="2" type="ORF">AVDCRST_MAG12-1217</name>
</gene>
<dbReference type="Gene3D" id="3.20.20.190">
    <property type="entry name" value="Phosphatidylinositol (PI) phosphodiesterase"/>
    <property type="match status" value="1"/>
</dbReference>
<dbReference type="PANTHER" id="PTHR46211:SF7">
    <property type="entry name" value="GLYCEROPHOSPHODIESTER PHOSPHODIESTERASE"/>
    <property type="match status" value="1"/>
</dbReference>
<dbReference type="EMBL" id="CADCVK010000195">
    <property type="protein sequence ID" value="CAA9476612.1"/>
    <property type="molecule type" value="Genomic_DNA"/>
</dbReference>
<feature type="domain" description="GP-PDE" evidence="1">
    <location>
        <begin position="51"/>
        <end position="312"/>
    </location>
</feature>
<dbReference type="PROSITE" id="PS51704">
    <property type="entry name" value="GP_PDE"/>
    <property type="match status" value="1"/>
</dbReference>
<dbReference type="Pfam" id="PF03009">
    <property type="entry name" value="GDPD"/>
    <property type="match status" value="1"/>
</dbReference>
<evidence type="ECO:0000313" key="2">
    <source>
        <dbReference type="EMBL" id="CAA9476612.1"/>
    </source>
</evidence>
<dbReference type="InterPro" id="IPR030395">
    <property type="entry name" value="GP_PDE_dom"/>
</dbReference>
<keyword evidence="2" id="KW-0378">Hydrolase</keyword>
<protein>
    <submittedName>
        <fullName evidence="2">Glycerophosphoryl diester phosphodiesterase</fullName>
        <ecNumber evidence="2">3.1.4.46</ecNumber>
    </submittedName>
</protein>
<sequence>MNRGHTTTARVGGRSILVGLLAVGLATLMALLTLVAPADAAKKAPPEDAPVLNIGHRGASGYAPEHTIPAYDLALKMGADFIEQDLQLTRDGVLVVLHDATLDRTARPTAESAPGDCTGLVREKTLAQIKTCDVGSWFNEAYPQYAQPEYVGLRIPTLEEVFQEYRKSTNYYIETKSPESAPGMEEELLRLMNEYGLTEPAADKWQVLIQSFSPASLQKIHALDPSLPLIQLFSSSETSATIQAKLDATASYAVGIGPSKSDVDRPLVEAAHARCLDVHPYTVNETAEMEKLISTGVDGMFTNFPDRLEAVLGKEAANGKTGARLASDASEACLAGIVG</sequence>